<dbReference type="Proteomes" id="UP000001471">
    <property type="component" value="Unassembled WGS sequence"/>
</dbReference>
<dbReference type="HOGENOM" id="CLU_3107478_0_0_1"/>
<dbReference type="RefSeq" id="XP_001942339.2">
    <property type="nucleotide sequence ID" value="XM_001942304.2"/>
</dbReference>
<dbReference type="GeneID" id="6350326"/>
<dbReference type="KEGG" id="ptrr:6350326"/>
<evidence type="ECO:0000313" key="1">
    <source>
        <dbReference type="EMBL" id="EDU46164.1"/>
    </source>
</evidence>
<accession>B2WPU8</accession>
<dbReference type="EMBL" id="DS231639">
    <property type="protein sequence ID" value="EDU46164.1"/>
    <property type="molecule type" value="Genomic_DNA"/>
</dbReference>
<name>B2WPU8_PYRTR</name>
<dbReference type="InParanoid" id="B2WPU8"/>
<evidence type="ECO:0000313" key="2">
    <source>
        <dbReference type="Proteomes" id="UP000001471"/>
    </source>
</evidence>
<protein>
    <submittedName>
        <fullName evidence="1">Uncharacterized protein</fullName>
    </submittedName>
</protein>
<proteinExistence type="predicted"/>
<sequence length="51" mass="5734">MIKLQDVANVMEESLSQRPPVKTLWQGGMVLGNNASIVALWSLKIRNLRLN</sequence>
<dbReference type="AlphaFoldDB" id="B2WPU8"/>
<organism evidence="1 2">
    <name type="scientific">Pyrenophora tritici-repentis (strain Pt-1C-BFP)</name>
    <name type="common">Wheat tan spot fungus</name>
    <name type="synonym">Drechslera tritici-repentis</name>
    <dbReference type="NCBI Taxonomy" id="426418"/>
    <lineage>
        <taxon>Eukaryota</taxon>
        <taxon>Fungi</taxon>
        <taxon>Dikarya</taxon>
        <taxon>Ascomycota</taxon>
        <taxon>Pezizomycotina</taxon>
        <taxon>Dothideomycetes</taxon>
        <taxon>Pleosporomycetidae</taxon>
        <taxon>Pleosporales</taxon>
        <taxon>Pleosporineae</taxon>
        <taxon>Pleosporaceae</taxon>
        <taxon>Pyrenophora</taxon>
    </lineage>
</organism>
<reference evidence="2" key="1">
    <citation type="journal article" date="2013" name="G3 (Bethesda)">
        <title>Comparative genomics of a plant-pathogenic fungus, Pyrenophora tritici-repentis, reveals transduplication and the impact of repeat elements on pathogenicity and population divergence.</title>
        <authorList>
            <person name="Manning V.A."/>
            <person name="Pandelova I."/>
            <person name="Dhillon B."/>
            <person name="Wilhelm L.J."/>
            <person name="Goodwin S.B."/>
            <person name="Berlin A.M."/>
            <person name="Figueroa M."/>
            <person name="Freitag M."/>
            <person name="Hane J.K."/>
            <person name="Henrissat B."/>
            <person name="Holman W.H."/>
            <person name="Kodira C.D."/>
            <person name="Martin J."/>
            <person name="Oliver R.P."/>
            <person name="Robbertse B."/>
            <person name="Schackwitz W."/>
            <person name="Schwartz D.C."/>
            <person name="Spatafora J.W."/>
            <person name="Turgeon B.G."/>
            <person name="Yandava C."/>
            <person name="Young S."/>
            <person name="Zhou S."/>
            <person name="Zeng Q."/>
            <person name="Grigoriev I.V."/>
            <person name="Ma L.-J."/>
            <person name="Ciuffetti L.M."/>
        </authorList>
    </citation>
    <scope>NUCLEOTIDE SEQUENCE [LARGE SCALE GENOMIC DNA]</scope>
    <source>
        <strain evidence="2">Pt-1C-BFP</strain>
    </source>
</reference>
<gene>
    <name evidence="1" type="ORF">PTRG_12008</name>
</gene>